<sequence length="346" mass="39538">MNTNPRTIALCIALFLASAFVTYTLRIGQHSATSGRWLPAVSHTRAHNQHIVSTPKVAYATFLAANTHPEGEEDVPDDQDGYFLSTRVLAYQLLHSRTAGTNLSIPFLVLCTRDVSKRKRDRLKKDGATVVLVEKLNTDGVVAAADRQRDVLTKLRLFQLVQYTKILFVDADTLVTKPLDSVFHDERTLTQATGMNPEKIQQDEGVLPRTYMFATHGDVQGYDHPYPPDPNLDYSNCGFFAFTPSKVLFDYYLSLLKLPGRFDTGFPEQNLLNYAHRRDGNMPWKPLWYGWNVNWPMERDWRGGAHSFHAKYWDGDPSHDPVLKAIWKEQRAEMEGYYRGREDGLR</sequence>
<reference evidence="1" key="1">
    <citation type="submission" date="2023-06" db="EMBL/GenBank/DDBJ databases">
        <title>Black Yeasts Isolated from many extreme environments.</title>
        <authorList>
            <person name="Coleine C."/>
            <person name="Stajich J.E."/>
            <person name="Selbmann L."/>
        </authorList>
    </citation>
    <scope>NUCLEOTIDE SEQUENCE</scope>
    <source>
        <strain evidence="1">CCFEE 5200</strain>
    </source>
</reference>
<proteinExistence type="predicted"/>
<dbReference type="Proteomes" id="UP001175353">
    <property type="component" value="Unassembled WGS sequence"/>
</dbReference>
<dbReference type="AlphaFoldDB" id="A0AAN6GXE5"/>
<dbReference type="Gene3D" id="3.90.550.10">
    <property type="entry name" value="Spore Coat Polysaccharide Biosynthesis Protein SpsA, Chain A"/>
    <property type="match status" value="1"/>
</dbReference>
<dbReference type="SUPFAM" id="SSF53448">
    <property type="entry name" value="Nucleotide-diphospho-sugar transferases"/>
    <property type="match status" value="1"/>
</dbReference>
<gene>
    <name evidence="1" type="ORF">LTR91_026731</name>
</gene>
<evidence type="ECO:0008006" key="3">
    <source>
        <dbReference type="Google" id="ProtNLM"/>
    </source>
</evidence>
<dbReference type="PANTHER" id="PTHR11183">
    <property type="entry name" value="GLYCOGENIN SUBFAMILY MEMBER"/>
    <property type="match status" value="1"/>
</dbReference>
<dbReference type="InterPro" id="IPR029044">
    <property type="entry name" value="Nucleotide-diphossugar_trans"/>
</dbReference>
<evidence type="ECO:0000313" key="1">
    <source>
        <dbReference type="EMBL" id="KAK0949096.1"/>
    </source>
</evidence>
<comment type="caution">
    <text evidence="1">The sequence shown here is derived from an EMBL/GenBank/DDBJ whole genome shotgun (WGS) entry which is preliminary data.</text>
</comment>
<name>A0AAN6GXE5_9PEZI</name>
<accession>A0AAN6GXE5</accession>
<dbReference type="InterPro" id="IPR050587">
    <property type="entry name" value="GNT1/Glycosyltrans_8"/>
</dbReference>
<keyword evidence="2" id="KW-1185">Reference proteome</keyword>
<protein>
    <recommendedName>
        <fullName evidence="3">Nucleotide-diphospho-sugar transferase</fullName>
    </recommendedName>
</protein>
<dbReference type="EMBL" id="JAUJLE010001393">
    <property type="protein sequence ID" value="KAK0949096.1"/>
    <property type="molecule type" value="Genomic_DNA"/>
</dbReference>
<evidence type="ECO:0000313" key="2">
    <source>
        <dbReference type="Proteomes" id="UP001175353"/>
    </source>
</evidence>
<organism evidence="1 2">
    <name type="scientific">Friedmanniomyces endolithicus</name>
    <dbReference type="NCBI Taxonomy" id="329885"/>
    <lineage>
        <taxon>Eukaryota</taxon>
        <taxon>Fungi</taxon>
        <taxon>Dikarya</taxon>
        <taxon>Ascomycota</taxon>
        <taxon>Pezizomycotina</taxon>
        <taxon>Dothideomycetes</taxon>
        <taxon>Dothideomycetidae</taxon>
        <taxon>Mycosphaerellales</taxon>
        <taxon>Teratosphaeriaceae</taxon>
        <taxon>Friedmanniomyces</taxon>
    </lineage>
</organism>